<sequence length="151" mass="17420">MIAMLDDDRTGKLNFNEFTQLWRNIRQWCAVFKRHDSDGNNIISAHELRASFQEVGLNVNRQILEVLIHRFGVFPAKKDSKEKGLSFEDFIQASMKLKHSIDTWNSKSKTVQTPTPSKTLPFASGRYAANNAIQSNPSFTLEEFVERMMYC</sequence>
<evidence type="ECO:0000259" key="8">
    <source>
        <dbReference type="PROSITE" id="PS50222"/>
    </source>
</evidence>
<evidence type="ECO:0000256" key="7">
    <source>
        <dbReference type="ARBA" id="ARBA00023136"/>
    </source>
</evidence>
<organism evidence="9">
    <name type="scientific">Oppiella nova</name>
    <dbReference type="NCBI Taxonomy" id="334625"/>
    <lineage>
        <taxon>Eukaryota</taxon>
        <taxon>Metazoa</taxon>
        <taxon>Ecdysozoa</taxon>
        <taxon>Arthropoda</taxon>
        <taxon>Chelicerata</taxon>
        <taxon>Arachnida</taxon>
        <taxon>Acari</taxon>
        <taxon>Acariformes</taxon>
        <taxon>Sarcoptiformes</taxon>
        <taxon>Oribatida</taxon>
        <taxon>Brachypylina</taxon>
        <taxon>Oppioidea</taxon>
        <taxon>Oppiidae</taxon>
        <taxon>Oppiella</taxon>
    </lineage>
</organism>
<keyword evidence="4" id="KW-0479">Metal-binding</keyword>
<dbReference type="EMBL" id="CAJPVJ010030511">
    <property type="protein sequence ID" value="CAG2180176.1"/>
    <property type="molecule type" value="Genomic_DNA"/>
</dbReference>
<dbReference type="GO" id="GO:0110158">
    <property type="term" value="C:calpain complex"/>
    <property type="evidence" value="ECO:0007669"/>
    <property type="project" value="TreeGrafter"/>
</dbReference>
<keyword evidence="3" id="KW-0963">Cytoplasm</keyword>
<accession>A0A7R9MMZ4</accession>
<dbReference type="EMBL" id="OC945336">
    <property type="protein sequence ID" value="CAD7663039.1"/>
    <property type="molecule type" value="Genomic_DNA"/>
</dbReference>
<keyword evidence="5" id="KW-0677">Repeat</keyword>
<dbReference type="PANTHER" id="PTHR46735:SF3">
    <property type="entry name" value="CALPAIN SMALL SUBUNIT 1-RELATED"/>
    <property type="match status" value="1"/>
</dbReference>
<reference evidence="9" key="1">
    <citation type="submission" date="2020-11" db="EMBL/GenBank/DDBJ databases">
        <authorList>
            <person name="Tran Van P."/>
        </authorList>
    </citation>
    <scope>NUCLEOTIDE SEQUENCE</scope>
</reference>
<gene>
    <name evidence="9" type="ORF">ONB1V03_LOCUS19599</name>
</gene>
<dbReference type="GO" id="GO:0012505">
    <property type="term" value="C:endomembrane system"/>
    <property type="evidence" value="ECO:0007669"/>
    <property type="project" value="UniProtKB-SubCell"/>
</dbReference>
<evidence type="ECO:0000256" key="1">
    <source>
        <dbReference type="ARBA" id="ARBA00004308"/>
    </source>
</evidence>
<evidence type="ECO:0000256" key="5">
    <source>
        <dbReference type="ARBA" id="ARBA00022737"/>
    </source>
</evidence>
<comment type="subcellular location">
    <subcellularLocation>
        <location evidence="2">Cytoplasm</location>
    </subcellularLocation>
    <subcellularLocation>
        <location evidence="1">Endomembrane system</location>
    </subcellularLocation>
</comment>
<evidence type="ECO:0000313" key="10">
    <source>
        <dbReference type="Proteomes" id="UP000728032"/>
    </source>
</evidence>
<dbReference type="PANTHER" id="PTHR46735">
    <property type="entry name" value="CALPAIN, SMALL SUBUNIT 1 A-RELATED"/>
    <property type="match status" value="1"/>
</dbReference>
<dbReference type="AlphaFoldDB" id="A0A7R9MMZ4"/>
<evidence type="ECO:0000313" key="9">
    <source>
        <dbReference type="EMBL" id="CAD7663039.1"/>
    </source>
</evidence>
<dbReference type="Proteomes" id="UP000728032">
    <property type="component" value="Unassembled WGS sequence"/>
</dbReference>
<keyword evidence="10" id="KW-1185">Reference proteome</keyword>
<dbReference type="PROSITE" id="PS00018">
    <property type="entry name" value="EF_HAND_1"/>
    <property type="match status" value="1"/>
</dbReference>
<keyword evidence="6" id="KW-0106">Calcium</keyword>
<name>A0A7R9MMZ4_9ACAR</name>
<evidence type="ECO:0000256" key="2">
    <source>
        <dbReference type="ARBA" id="ARBA00004496"/>
    </source>
</evidence>
<dbReference type="OrthoDB" id="424753at2759"/>
<dbReference type="SUPFAM" id="SSF47473">
    <property type="entry name" value="EF-hand"/>
    <property type="match status" value="1"/>
</dbReference>
<dbReference type="InterPro" id="IPR002048">
    <property type="entry name" value="EF_hand_dom"/>
</dbReference>
<proteinExistence type="predicted"/>
<feature type="domain" description="EF-hand" evidence="8">
    <location>
        <begin position="23"/>
        <end position="58"/>
    </location>
</feature>
<dbReference type="GO" id="GO:0005509">
    <property type="term" value="F:calcium ion binding"/>
    <property type="evidence" value="ECO:0007669"/>
    <property type="project" value="InterPro"/>
</dbReference>
<evidence type="ECO:0000256" key="6">
    <source>
        <dbReference type="ARBA" id="ARBA00022837"/>
    </source>
</evidence>
<dbReference type="Gene3D" id="1.10.238.10">
    <property type="entry name" value="EF-hand"/>
    <property type="match status" value="1"/>
</dbReference>
<dbReference type="InterPro" id="IPR011992">
    <property type="entry name" value="EF-hand-dom_pair"/>
</dbReference>
<dbReference type="PROSITE" id="PS50222">
    <property type="entry name" value="EF_HAND_2"/>
    <property type="match status" value="1"/>
</dbReference>
<keyword evidence="7" id="KW-0472">Membrane</keyword>
<evidence type="ECO:0000256" key="3">
    <source>
        <dbReference type="ARBA" id="ARBA00022490"/>
    </source>
</evidence>
<evidence type="ECO:0000256" key="4">
    <source>
        <dbReference type="ARBA" id="ARBA00022723"/>
    </source>
</evidence>
<protein>
    <recommendedName>
        <fullName evidence="8">EF-hand domain-containing protein</fullName>
    </recommendedName>
</protein>
<dbReference type="InterPro" id="IPR018247">
    <property type="entry name" value="EF_Hand_1_Ca_BS"/>
</dbReference>